<feature type="compositionally biased region" description="Basic and acidic residues" evidence="1">
    <location>
        <begin position="580"/>
        <end position="591"/>
    </location>
</feature>
<proteinExistence type="predicted"/>
<reference evidence="2" key="1">
    <citation type="submission" date="2020-10" db="EMBL/GenBank/DDBJ databases">
        <title>Unveiling of a novel bifunctional photoreceptor, Dualchrome1, isolated from a cosmopolitan green alga.</title>
        <authorList>
            <person name="Suzuki S."/>
            <person name="Kawachi M."/>
        </authorList>
    </citation>
    <scope>NUCLEOTIDE SEQUENCE</scope>
    <source>
        <strain evidence="2">NIES 2893</strain>
    </source>
</reference>
<dbReference type="SUPFAM" id="SSF53254">
    <property type="entry name" value="Phosphoglycerate mutase-like"/>
    <property type="match status" value="1"/>
</dbReference>
<keyword evidence="3" id="KW-1185">Reference proteome</keyword>
<dbReference type="EMBL" id="BNJQ01000008">
    <property type="protein sequence ID" value="GHP04543.1"/>
    <property type="molecule type" value="Genomic_DNA"/>
</dbReference>
<organism evidence="2 3">
    <name type="scientific">Pycnococcus provasolii</name>
    <dbReference type="NCBI Taxonomy" id="41880"/>
    <lineage>
        <taxon>Eukaryota</taxon>
        <taxon>Viridiplantae</taxon>
        <taxon>Chlorophyta</taxon>
        <taxon>Pseudoscourfieldiophyceae</taxon>
        <taxon>Pseudoscourfieldiales</taxon>
        <taxon>Pycnococcaceae</taxon>
        <taxon>Pycnococcus</taxon>
    </lineage>
</organism>
<dbReference type="Proteomes" id="UP000660262">
    <property type="component" value="Unassembled WGS sequence"/>
</dbReference>
<evidence type="ECO:0000313" key="2">
    <source>
        <dbReference type="EMBL" id="GHP04543.1"/>
    </source>
</evidence>
<name>A0A830HDF8_9CHLO</name>
<comment type="caution">
    <text evidence="2">The sequence shown here is derived from an EMBL/GenBank/DDBJ whole genome shotgun (WGS) entry which is preliminary data.</text>
</comment>
<accession>A0A830HDF8</accession>
<sequence length="840" mass="91364">MFAPPAIGGGAHPLKGVAGLHGRPSRSAMNAQVSRDARTASMLLNECLTALTRLVLLAMAVVATAFLVYRAATAATNWSSWNMQTIHPKAAATPKGHPRLVGTMDADSLDLGLPAHLVAAEETPPLSKIAPKGAIGSAATNFGGVDVGPEAVPFAPPPPTDAAQGKWWSFLWPFGKKGQNGFGRKEGARHTRVVYASVLATPGVDLWPFRGYATRPELSHVGMDAAFELGRKLRQRYVDSLHLIPRHHKPDDTPNPLLATSLDDTRAYDTMQLLLLGLYPDDVALNAARTTKDCRGCRPPRRSMPFDVPLAMSLDIAGGSVALNASKYDRAVGKTSPQCLGACMGLRLRHGDGDAIHDESEEVARKVQPVNITVRPFMYDAVLRQFAACGNGWTERTSKALHKPPLGVTVGGEFGRALDLVHESFNTNVSGHLCAAVGYPNECANMPLRDLGALHDVVASHLVLGGDWDVPVDRRDVLASLSAPKQHLLWELFGTNATATAGVLLRRMVETLSANVALRSYASTRRGQRHDLLDGEKLSLYTVGEFQLVALLAAIGVQPYSTTVDPLDTLSFELVEEGDDSKAQKSRDRRAAPPPPPLHDPHPWPIAQGPAEELGSRRQLRSRRSLHQYSELLPYDNLAQQMYDEEAGPSPPPPPDNDVFMPDGSLNVSAVGAILPDGTWNDTFLYEHNAAIPMSPPPPAPPPPFMAFDRERFRYWLMVRHNDKPVKMPGCSPPSWAREGSDHWFLCDVDSFVLRTREMTESPTVEVCGGYRPAEEVWAEVAEADKEAFLEAMAAEKEELERRNATVPDAAVLASAAQDAYARSSHAHRRAKKKKRGRGL</sequence>
<evidence type="ECO:0000313" key="3">
    <source>
        <dbReference type="Proteomes" id="UP000660262"/>
    </source>
</evidence>
<dbReference type="InterPro" id="IPR029033">
    <property type="entry name" value="His_PPase_superfam"/>
</dbReference>
<dbReference type="Gene3D" id="3.40.50.1240">
    <property type="entry name" value="Phosphoglycerate mutase-like"/>
    <property type="match status" value="1"/>
</dbReference>
<dbReference type="OrthoDB" id="10257284at2759"/>
<evidence type="ECO:0000256" key="1">
    <source>
        <dbReference type="SAM" id="MobiDB-lite"/>
    </source>
</evidence>
<protein>
    <submittedName>
        <fullName evidence="2">Uncharacterized protein</fullName>
    </submittedName>
</protein>
<dbReference type="InterPro" id="IPR000560">
    <property type="entry name" value="His_Pase_clade-2"/>
</dbReference>
<dbReference type="AlphaFoldDB" id="A0A830HDF8"/>
<feature type="region of interest" description="Disordered" evidence="1">
    <location>
        <begin position="820"/>
        <end position="840"/>
    </location>
</feature>
<gene>
    <name evidence="2" type="ORF">PPROV_000329700</name>
</gene>
<dbReference type="Pfam" id="PF00328">
    <property type="entry name" value="His_Phos_2"/>
    <property type="match status" value="1"/>
</dbReference>
<feature type="compositionally biased region" description="Basic residues" evidence="1">
    <location>
        <begin position="825"/>
        <end position="840"/>
    </location>
</feature>
<feature type="region of interest" description="Disordered" evidence="1">
    <location>
        <begin position="577"/>
        <end position="620"/>
    </location>
</feature>